<dbReference type="STRING" id="1348612.A0A397JER8"/>
<dbReference type="Gene3D" id="1.10.510.10">
    <property type="entry name" value="Transferase(Phosphotransferase) domain 1"/>
    <property type="match status" value="1"/>
</dbReference>
<accession>A0A397JER8</accession>
<sequence length="433" mass="50579">MSYNNSLINYHKLININYITAIGDKGICNKCHLNNIGSDWCHPCNAQQFQNEFCKWTSEDREIDEFIQQIQLNANKHQEIIEWIPFNKLENITYLAKGGFGTVYKANWLDGFIESSNKDVWYRNGKQSVCLKCFDNSINKNDFLQEIKNQLKFRGKKAIAIYGITKNPTENEYMMVMNYAKYGSLREMLNNKFERLTWKRKYNIIKAIVIGLTNIHEMGLMHKDFHSGNIVNQTLSLSYITDFGMCKPVTENDPENIYGVIPYMAPETLNRGEYTQASDIYSFGMVMLEVLTSYPPYCNIPHNENLAMSICEGLKPEIKCEIPQFLQEIMKKCWSFEPFNRPTAKELKSQLESYNDNDNIEIRNQVNKQVNAANKSNKNFIKYNQNEIHPEAIYTSRHLSFLKTRKVKVTTHDTKQWDFEIPDDIEGNEIQKN</sequence>
<dbReference type="GO" id="GO:0004674">
    <property type="term" value="F:protein serine/threonine kinase activity"/>
    <property type="evidence" value="ECO:0007669"/>
    <property type="project" value="TreeGrafter"/>
</dbReference>
<evidence type="ECO:0000313" key="3">
    <source>
        <dbReference type="Proteomes" id="UP000266861"/>
    </source>
</evidence>
<gene>
    <name evidence="2" type="ORF">Glove_67g61</name>
</gene>
<keyword evidence="3" id="KW-1185">Reference proteome</keyword>
<name>A0A397JER8_9GLOM</name>
<dbReference type="AlphaFoldDB" id="A0A397JER8"/>
<dbReference type="PANTHER" id="PTHR44329">
    <property type="entry name" value="SERINE/THREONINE-PROTEIN KINASE TNNI3K-RELATED"/>
    <property type="match status" value="1"/>
</dbReference>
<feature type="domain" description="Protein kinase" evidence="1">
    <location>
        <begin position="89"/>
        <end position="355"/>
    </location>
</feature>
<reference evidence="2 3" key="1">
    <citation type="submission" date="2018-08" db="EMBL/GenBank/DDBJ databases">
        <title>Genome and evolution of the arbuscular mycorrhizal fungus Diversispora epigaea (formerly Glomus versiforme) and its bacterial endosymbionts.</title>
        <authorList>
            <person name="Sun X."/>
            <person name="Fei Z."/>
            <person name="Harrison M."/>
        </authorList>
    </citation>
    <scope>NUCLEOTIDE SEQUENCE [LARGE SCALE GENOMIC DNA]</scope>
    <source>
        <strain evidence="2 3">IT104</strain>
    </source>
</reference>
<proteinExistence type="predicted"/>
<dbReference type="InterPro" id="IPR051681">
    <property type="entry name" value="Ser/Thr_Kinases-Pseudokinases"/>
</dbReference>
<dbReference type="PROSITE" id="PS50011">
    <property type="entry name" value="PROTEIN_KINASE_DOM"/>
    <property type="match status" value="1"/>
</dbReference>
<dbReference type="SUPFAM" id="SSF56112">
    <property type="entry name" value="Protein kinase-like (PK-like)"/>
    <property type="match status" value="1"/>
</dbReference>
<dbReference type="EMBL" id="PQFF01000064">
    <property type="protein sequence ID" value="RHZ85308.1"/>
    <property type="molecule type" value="Genomic_DNA"/>
</dbReference>
<dbReference type="GO" id="GO:0005524">
    <property type="term" value="F:ATP binding"/>
    <property type="evidence" value="ECO:0007669"/>
    <property type="project" value="InterPro"/>
</dbReference>
<evidence type="ECO:0000313" key="2">
    <source>
        <dbReference type="EMBL" id="RHZ85308.1"/>
    </source>
</evidence>
<organism evidence="2 3">
    <name type="scientific">Diversispora epigaea</name>
    <dbReference type="NCBI Taxonomy" id="1348612"/>
    <lineage>
        <taxon>Eukaryota</taxon>
        <taxon>Fungi</taxon>
        <taxon>Fungi incertae sedis</taxon>
        <taxon>Mucoromycota</taxon>
        <taxon>Glomeromycotina</taxon>
        <taxon>Glomeromycetes</taxon>
        <taxon>Diversisporales</taxon>
        <taxon>Diversisporaceae</taxon>
        <taxon>Diversispora</taxon>
    </lineage>
</organism>
<comment type="caution">
    <text evidence="2">The sequence shown here is derived from an EMBL/GenBank/DDBJ whole genome shotgun (WGS) entry which is preliminary data.</text>
</comment>
<evidence type="ECO:0000259" key="1">
    <source>
        <dbReference type="PROSITE" id="PS50011"/>
    </source>
</evidence>
<dbReference type="InterPro" id="IPR000719">
    <property type="entry name" value="Prot_kinase_dom"/>
</dbReference>
<dbReference type="PANTHER" id="PTHR44329:SF291">
    <property type="entry name" value="PROTEIN KINASE DOMAIN-CONTAINING PROTEIN"/>
    <property type="match status" value="1"/>
</dbReference>
<dbReference type="Pfam" id="PF07714">
    <property type="entry name" value="PK_Tyr_Ser-Thr"/>
    <property type="match status" value="1"/>
</dbReference>
<dbReference type="Proteomes" id="UP000266861">
    <property type="component" value="Unassembled WGS sequence"/>
</dbReference>
<protein>
    <recommendedName>
        <fullName evidence="1">Protein kinase domain-containing protein</fullName>
    </recommendedName>
</protein>
<dbReference type="InterPro" id="IPR011009">
    <property type="entry name" value="Kinase-like_dom_sf"/>
</dbReference>
<dbReference type="OrthoDB" id="10261027at2759"/>
<dbReference type="InterPro" id="IPR001245">
    <property type="entry name" value="Ser-Thr/Tyr_kinase_cat_dom"/>
</dbReference>